<dbReference type="Proteomes" id="UP000231581">
    <property type="component" value="Unassembled WGS sequence"/>
</dbReference>
<comment type="cofactor">
    <cofactor evidence="1">
        <name>Mg(2+)</name>
        <dbReference type="ChEBI" id="CHEBI:18420"/>
    </cofactor>
</comment>
<dbReference type="Gene3D" id="3.40.50.720">
    <property type="entry name" value="NAD(P)-binding Rossmann-like Domain"/>
    <property type="match status" value="1"/>
</dbReference>
<feature type="domain" description="Nucleotidyl transferase" evidence="9">
    <location>
        <begin position="312"/>
        <end position="542"/>
    </location>
</feature>
<dbReference type="InterPro" id="IPR029903">
    <property type="entry name" value="RmlD-like-bd"/>
</dbReference>
<dbReference type="GO" id="GO:0046872">
    <property type="term" value="F:metal ion binding"/>
    <property type="evidence" value="ECO:0007669"/>
    <property type="project" value="UniProtKB-KW"/>
</dbReference>
<dbReference type="EC" id="2.7.7.24" evidence="3"/>
<comment type="caution">
    <text evidence="11">The sequence shown here is derived from an EMBL/GenBank/DDBJ whole genome shotgun (WGS) entry which is preliminary data.</text>
</comment>
<keyword evidence="7" id="KW-0460">Magnesium</keyword>
<protein>
    <recommendedName>
        <fullName evidence="3">glucose-1-phosphate thymidylyltransferase</fullName>
        <ecNumber evidence="3">2.7.7.24</ecNumber>
    </recommendedName>
</protein>
<comment type="catalytic activity">
    <reaction evidence="8">
        <text>dTTP + alpha-D-glucose 1-phosphate + H(+) = dTDP-alpha-D-glucose + diphosphate</text>
        <dbReference type="Rhea" id="RHEA:15225"/>
        <dbReference type="ChEBI" id="CHEBI:15378"/>
        <dbReference type="ChEBI" id="CHEBI:33019"/>
        <dbReference type="ChEBI" id="CHEBI:37568"/>
        <dbReference type="ChEBI" id="CHEBI:57477"/>
        <dbReference type="ChEBI" id="CHEBI:58601"/>
        <dbReference type="EC" id="2.7.7.24"/>
    </reaction>
</comment>
<evidence type="ECO:0000259" key="10">
    <source>
        <dbReference type="Pfam" id="PF04321"/>
    </source>
</evidence>
<dbReference type="InterPro" id="IPR005907">
    <property type="entry name" value="G1P_thy_trans_s"/>
</dbReference>
<evidence type="ECO:0000256" key="2">
    <source>
        <dbReference type="ARBA" id="ARBA00010480"/>
    </source>
</evidence>
<dbReference type="Pfam" id="PF04321">
    <property type="entry name" value="RmlD_sub_bind"/>
    <property type="match status" value="1"/>
</dbReference>
<evidence type="ECO:0000313" key="12">
    <source>
        <dbReference type="Proteomes" id="UP000231581"/>
    </source>
</evidence>
<dbReference type="InterPro" id="IPR005835">
    <property type="entry name" value="NTP_transferase_dom"/>
</dbReference>
<evidence type="ECO:0000256" key="1">
    <source>
        <dbReference type="ARBA" id="ARBA00001946"/>
    </source>
</evidence>
<gene>
    <name evidence="11" type="ORF">COX00_04760</name>
</gene>
<reference evidence="11 12" key="1">
    <citation type="submission" date="2017-09" db="EMBL/GenBank/DDBJ databases">
        <title>Depth-based differentiation of microbial function through sediment-hosted aquifers and enrichment of novel symbionts in the deep terrestrial subsurface.</title>
        <authorList>
            <person name="Probst A.J."/>
            <person name="Ladd B."/>
            <person name="Jarett J.K."/>
            <person name="Geller-Mcgrath D.E."/>
            <person name="Sieber C.M."/>
            <person name="Emerson J.B."/>
            <person name="Anantharaman K."/>
            <person name="Thomas B.C."/>
            <person name="Malmstrom R."/>
            <person name="Stieglmeier M."/>
            <person name="Klingl A."/>
            <person name="Woyke T."/>
            <person name="Ryan C.M."/>
            <person name="Banfield J.F."/>
        </authorList>
    </citation>
    <scope>NUCLEOTIDE SEQUENCE [LARGE SCALE GENOMIC DNA]</scope>
    <source>
        <strain evidence="11">CG22_combo_CG10-13_8_21_14_all_47_17</strain>
    </source>
</reference>
<dbReference type="PANTHER" id="PTHR43532">
    <property type="entry name" value="GLUCOSE-1-PHOSPHATE THYMIDYLYLTRANSFERASE"/>
    <property type="match status" value="1"/>
</dbReference>
<dbReference type="Pfam" id="PF00483">
    <property type="entry name" value="NTP_transferase"/>
    <property type="match status" value="1"/>
</dbReference>
<dbReference type="SUPFAM" id="SSF53448">
    <property type="entry name" value="Nucleotide-diphospho-sugar transferases"/>
    <property type="match status" value="1"/>
</dbReference>
<keyword evidence="5" id="KW-0548">Nucleotidyltransferase</keyword>
<dbReference type="GO" id="GO:0008879">
    <property type="term" value="F:glucose-1-phosphate thymidylyltransferase activity"/>
    <property type="evidence" value="ECO:0007669"/>
    <property type="project" value="UniProtKB-EC"/>
</dbReference>
<evidence type="ECO:0000256" key="3">
    <source>
        <dbReference type="ARBA" id="ARBA00012461"/>
    </source>
</evidence>
<dbReference type="SUPFAM" id="SSF51735">
    <property type="entry name" value="NAD(P)-binding Rossmann-fold domains"/>
    <property type="match status" value="1"/>
</dbReference>
<evidence type="ECO:0000259" key="9">
    <source>
        <dbReference type="Pfam" id="PF00483"/>
    </source>
</evidence>
<dbReference type="AlphaFoldDB" id="A0A2H0BR88"/>
<evidence type="ECO:0000256" key="5">
    <source>
        <dbReference type="ARBA" id="ARBA00022695"/>
    </source>
</evidence>
<accession>A0A2H0BR88</accession>
<keyword evidence="4" id="KW-0808">Transferase</keyword>
<evidence type="ECO:0000256" key="6">
    <source>
        <dbReference type="ARBA" id="ARBA00022723"/>
    </source>
</evidence>
<sequence length="549" mass="61081">MKILIFGSKGYIGGRMLEAWPEAVGTSARIDDKEAVLKALEEHQPDAVVNAAGKTGKPNVDWCETHQAETFQSNVTGVLTLAQACQERGVYLLHLASGCIFYGPSPDPKGWREDDFANPSAFYSRTKYAADLILSRLPNVGIARLRMPIDDRPAARNLIDKLANYKQVIDVANSVTVVEDLLNTCYSLVQKRGRGIFHVVNPGVMRHQDLLRLYREYVDPNHSCEWITAENLVARGLAIKARSNCILQSEHLRELGIEMRPIDVALRDTMIKYAKAIKAESTDNDSPNAPHLDSVQAANSFQFLREKPKQMKGVILAGGRGTRLSPLTNITNKHLLPVADKQMILYPLQTLLQAGIRQIMVVTGPDHAGHFMNLLGSGKEFGCNLTYRIQDESGGVAHALNLTKDFVDGDNCTVILGDNLFDENFFPHISSFKEGAMTFYKAVDDPQRFGVMELDSAGHVLSIEEKPEQPKSNFAQVGLYIYDEHAFEIISNLQPSKRGELEVTDLNNTYLRQGKLTARPVRGFWSDAGTFQSLQQATEFFSQRSNKNA</sequence>
<name>A0A2H0BR88_9BACT</name>
<dbReference type="InterPro" id="IPR029044">
    <property type="entry name" value="Nucleotide-diphossugar_trans"/>
</dbReference>
<dbReference type="PANTHER" id="PTHR43532:SF1">
    <property type="entry name" value="GLUCOSE-1-PHOSPHATE THYMIDYLYLTRANSFERASE 1"/>
    <property type="match status" value="1"/>
</dbReference>
<dbReference type="Gene3D" id="3.90.550.10">
    <property type="entry name" value="Spore Coat Polysaccharide Biosynthesis Protein SpsA, Chain A"/>
    <property type="match status" value="1"/>
</dbReference>
<keyword evidence="6" id="KW-0479">Metal-binding</keyword>
<organism evidence="11 12">
    <name type="scientific">Candidatus Uhrbacteria bacterium CG22_combo_CG10-13_8_21_14_all_47_17</name>
    <dbReference type="NCBI Taxonomy" id="1975041"/>
    <lineage>
        <taxon>Bacteria</taxon>
        <taxon>Candidatus Uhriibacteriota</taxon>
    </lineage>
</organism>
<comment type="similarity">
    <text evidence="2">Belongs to the glucose-1-phosphate thymidylyltransferase family.</text>
</comment>
<evidence type="ECO:0000256" key="8">
    <source>
        <dbReference type="ARBA" id="ARBA00049336"/>
    </source>
</evidence>
<evidence type="ECO:0000256" key="7">
    <source>
        <dbReference type="ARBA" id="ARBA00022842"/>
    </source>
</evidence>
<proteinExistence type="inferred from homology"/>
<evidence type="ECO:0000313" key="11">
    <source>
        <dbReference type="EMBL" id="PIP60151.1"/>
    </source>
</evidence>
<evidence type="ECO:0000256" key="4">
    <source>
        <dbReference type="ARBA" id="ARBA00022679"/>
    </source>
</evidence>
<dbReference type="InterPro" id="IPR036291">
    <property type="entry name" value="NAD(P)-bd_dom_sf"/>
</dbReference>
<feature type="domain" description="RmlD-like substrate binding" evidence="10">
    <location>
        <begin position="1"/>
        <end position="213"/>
    </location>
</feature>
<dbReference type="EMBL" id="PCSZ01000079">
    <property type="protein sequence ID" value="PIP60151.1"/>
    <property type="molecule type" value="Genomic_DNA"/>
</dbReference>